<evidence type="ECO:0000313" key="2">
    <source>
        <dbReference type="EMBL" id="PFR97276.1"/>
    </source>
</evidence>
<dbReference type="RefSeq" id="WP_098522760.1">
    <property type="nucleotide sequence ID" value="NZ_NUPQ01000034.1"/>
</dbReference>
<keyword evidence="1" id="KW-0472">Membrane</keyword>
<accession>A0AA44TDC6</accession>
<feature type="transmembrane region" description="Helical" evidence="1">
    <location>
        <begin position="82"/>
        <end position="102"/>
    </location>
</feature>
<name>A0AA44TDC6_BACCE</name>
<evidence type="ECO:0000256" key="1">
    <source>
        <dbReference type="SAM" id="Phobius"/>
    </source>
</evidence>
<gene>
    <name evidence="2" type="ORF">COK38_20065</name>
</gene>
<dbReference type="EMBL" id="NVBO01000239">
    <property type="protein sequence ID" value="PFR97276.1"/>
    <property type="molecule type" value="Genomic_DNA"/>
</dbReference>
<comment type="caution">
    <text evidence="2">The sequence shown here is derived from an EMBL/GenBank/DDBJ whole genome shotgun (WGS) entry which is preliminary data.</text>
</comment>
<feature type="transmembrane region" description="Helical" evidence="1">
    <location>
        <begin position="58"/>
        <end position="76"/>
    </location>
</feature>
<reference evidence="2 3" key="1">
    <citation type="submission" date="2017-09" db="EMBL/GenBank/DDBJ databases">
        <title>Large-scale bioinformatics analysis of Bacillus genomes uncovers conserved roles of natural products in bacterial physiology.</title>
        <authorList>
            <consortium name="Agbiome Team Llc"/>
            <person name="Bleich R.M."/>
            <person name="Grubbs K.J."/>
            <person name="Santa Maria K.C."/>
            <person name="Allen S.E."/>
            <person name="Farag S."/>
            <person name="Shank E.A."/>
            <person name="Bowers A."/>
        </authorList>
    </citation>
    <scope>NUCLEOTIDE SEQUENCE [LARGE SCALE GENOMIC DNA]</scope>
    <source>
        <strain evidence="2 3">AFS067272</strain>
    </source>
</reference>
<dbReference type="AlphaFoldDB" id="A0AA44TDC6"/>
<sequence>MPRNINIPLIIEYLAFLGLICCLVIYNTNLVFLSIVIAFVAIESLMEAFKIRLKKKISHIYTALIMMSGLITNIIYSGFHMAAILPVFFMGVLIIISQYIYIPEHRKKQQNGKKQQEA</sequence>
<keyword evidence="1" id="KW-1133">Transmembrane helix</keyword>
<dbReference type="Proteomes" id="UP000226357">
    <property type="component" value="Unassembled WGS sequence"/>
</dbReference>
<keyword evidence="1" id="KW-0812">Transmembrane</keyword>
<protein>
    <submittedName>
        <fullName evidence="2">Uncharacterized protein</fullName>
    </submittedName>
</protein>
<feature type="transmembrane region" description="Helical" evidence="1">
    <location>
        <begin position="7"/>
        <end position="26"/>
    </location>
</feature>
<organism evidence="2 3">
    <name type="scientific">Bacillus cereus</name>
    <dbReference type="NCBI Taxonomy" id="1396"/>
    <lineage>
        <taxon>Bacteria</taxon>
        <taxon>Bacillati</taxon>
        <taxon>Bacillota</taxon>
        <taxon>Bacilli</taxon>
        <taxon>Bacillales</taxon>
        <taxon>Bacillaceae</taxon>
        <taxon>Bacillus</taxon>
        <taxon>Bacillus cereus group</taxon>
    </lineage>
</organism>
<proteinExistence type="predicted"/>
<evidence type="ECO:0000313" key="3">
    <source>
        <dbReference type="Proteomes" id="UP000226357"/>
    </source>
</evidence>